<dbReference type="RefSeq" id="YP_010781448.1">
    <property type="nucleotide sequence ID" value="NC_075039.1"/>
</dbReference>
<organism evidence="1">
    <name type="scientific">Tupanvirus soda lake</name>
    <dbReference type="NCBI Taxonomy" id="2126985"/>
    <lineage>
        <taxon>Viruses</taxon>
        <taxon>Varidnaviria</taxon>
        <taxon>Bamfordvirae</taxon>
        <taxon>Nucleocytoviricota</taxon>
        <taxon>Megaviricetes</taxon>
        <taxon>Imitervirales</taxon>
        <taxon>Mimiviridae</taxon>
        <taxon>Megamimivirinae</taxon>
        <taxon>Tupanvirus</taxon>
        <taxon>Tupanvirus salinum</taxon>
    </lineage>
</organism>
<name>A0A6N1NIM6_9VIRU</name>
<sequence length="273" mass="31666">MAQADPMQNIPIDSIVTLPKNSFLYRVGTETKGTERFRWFSYWWTPGTNANLVDMWPKNILAYESKLNKPGAGSELFYTTDDINLIKIPYNSSSGNRMSSVEKNLRDSLENNYFPLATADYHDCYRHSLYEIFGETDNNYKYDAKKCISEGMKEYGKEWLSNPDLHLADLFYKSGLNGWIRLFDNNKNHEMDEILLTNKILNKIKLITRLNKSDINTIPDYIKNNPLQPSIYLVGGNDKYFLKYIKYKAKYLKLLASSQSDINNVSISDTTFE</sequence>
<evidence type="ECO:0000313" key="1">
    <source>
        <dbReference type="EMBL" id="QKU34799.1"/>
    </source>
</evidence>
<dbReference type="EMBL" id="KY523104">
    <property type="protein sequence ID" value="QKU34799.1"/>
    <property type="molecule type" value="Genomic_DNA"/>
</dbReference>
<reference evidence="1" key="2">
    <citation type="journal article" date="2018" name="Nat. Commun.">
        <title>Tailed giant Tupanvirus possesses the most complete translational apparatus of the known virosphere.</title>
        <authorList>
            <person name="Abrahao J."/>
            <person name="Silva L."/>
            <person name="Silva L.S."/>
            <person name="Khalil J.Y.B."/>
            <person name="Rodrigues R."/>
            <person name="Arantes T."/>
            <person name="Assis F."/>
            <person name="Boratto P."/>
            <person name="Andrade M."/>
            <person name="Kroon E.G."/>
            <person name="Ribeiro B."/>
            <person name="Bergier I."/>
            <person name="Seligmann H."/>
            <person name="Ghigo E."/>
            <person name="Colson P."/>
            <person name="Levasseur A."/>
            <person name="Kroemer G."/>
            <person name="Raoult D."/>
            <person name="La Scola B."/>
        </authorList>
    </citation>
    <scope>NUCLEOTIDE SEQUENCE [LARGE SCALE GENOMIC DNA]</scope>
    <source>
        <strain evidence="1">Soda lake</strain>
    </source>
</reference>
<dbReference type="GeneID" id="80518212"/>
<dbReference type="KEGG" id="vg:80518212"/>
<reference evidence="1" key="1">
    <citation type="submission" date="2017-01" db="EMBL/GenBank/DDBJ databases">
        <authorList>
            <person name="Assis F.L."/>
            <person name="Abrahao J.S."/>
            <person name="Silva L."/>
            <person name="Khalil J.B."/>
            <person name="Rodrigues R."/>
            <person name="Silva L.S."/>
            <person name="Arantes T."/>
            <person name="Boratto P."/>
            <person name="Andrade M."/>
            <person name="Kroon E.G."/>
            <person name="Ribeiro B."/>
            <person name="Bergier I."/>
            <person name="Seligmann H."/>
            <person name="Ghigo E."/>
            <person name="Colson P."/>
            <person name="Levasseur A."/>
            <person name="Raoult D."/>
            <person name="Scola B.L."/>
        </authorList>
    </citation>
    <scope>NUCLEOTIDE SEQUENCE</scope>
    <source>
        <strain evidence="1">Soda lake</strain>
    </source>
</reference>
<protein>
    <submittedName>
        <fullName evidence="1">Putative orfan</fullName>
    </submittedName>
</protein>
<proteinExistence type="predicted"/>
<accession>A0A6N1NIM6</accession>